<name>A0AA38RA30_9PEZI</name>
<proteinExistence type="predicted"/>
<dbReference type="AlphaFoldDB" id="A0AA38RA30"/>
<keyword evidence="3" id="KW-1185">Reference proteome</keyword>
<dbReference type="EMBL" id="JANBVO010000085">
    <property type="protein sequence ID" value="KAJ9130555.1"/>
    <property type="molecule type" value="Genomic_DNA"/>
</dbReference>
<evidence type="ECO:0000256" key="1">
    <source>
        <dbReference type="SAM" id="MobiDB-lite"/>
    </source>
</evidence>
<comment type="caution">
    <text evidence="2">The sequence shown here is derived from an EMBL/GenBank/DDBJ whole genome shotgun (WGS) entry which is preliminary data.</text>
</comment>
<sequence>MALADAQTTRLPRRPRKQQPLFDDAGGISLAVVRPRGDDRMNRMTRDFTGMSAKPAATRPLILGIGVCR</sequence>
<protein>
    <submittedName>
        <fullName evidence="2">Uncharacterized protein</fullName>
    </submittedName>
</protein>
<gene>
    <name evidence="2" type="ORF">NKR23_g12145</name>
</gene>
<dbReference type="Proteomes" id="UP001174694">
    <property type="component" value="Unassembled WGS sequence"/>
</dbReference>
<reference evidence="2" key="1">
    <citation type="submission" date="2022-07" db="EMBL/GenBank/DDBJ databases">
        <title>Fungi with potential for degradation of polypropylene.</title>
        <authorList>
            <person name="Gostincar C."/>
        </authorList>
    </citation>
    <scope>NUCLEOTIDE SEQUENCE</scope>
    <source>
        <strain evidence="2">EXF-13308</strain>
    </source>
</reference>
<evidence type="ECO:0000313" key="2">
    <source>
        <dbReference type="EMBL" id="KAJ9130555.1"/>
    </source>
</evidence>
<feature type="region of interest" description="Disordered" evidence="1">
    <location>
        <begin position="1"/>
        <end position="22"/>
    </location>
</feature>
<organism evidence="2 3">
    <name type="scientific">Pleurostoma richardsiae</name>
    <dbReference type="NCBI Taxonomy" id="41990"/>
    <lineage>
        <taxon>Eukaryota</taxon>
        <taxon>Fungi</taxon>
        <taxon>Dikarya</taxon>
        <taxon>Ascomycota</taxon>
        <taxon>Pezizomycotina</taxon>
        <taxon>Sordariomycetes</taxon>
        <taxon>Sordariomycetidae</taxon>
        <taxon>Calosphaeriales</taxon>
        <taxon>Pleurostomataceae</taxon>
        <taxon>Pleurostoma</taxon>
    </lineage>
</organism>
<accession>A0AA38RA30</accession>
<evidence type="ECO:0000313" key="3">
    <source>
        <dbReference type="Proteomes" id="UP001174694"/>
    </source>
</evidence>